<dbReference type="GeneID" id="54303472"/>
<evidence type="ECO:0000256" key="1">
    <source>
        <dbReference type="SAM" id="MobiDB-lite"/>
    </source>
</evidence>
<dbReference type="EMBL" id="ML995476">
    <property type="protein sequence ID" value="KAF2146023.1"/>
    <property type="molecule type" value="Genomic_DNA"/>
</dbReference>
<dbReference type="RefSeq" id="XP_033401735.1">
    <property type="nucleotide sequence ID" value="XM_033545966.1"/>
</dbReference>
<dbReference type="Proteomes" id="UP000799438">
    <property type="component" value="Unassembled WGS sequence"/>
</dbReference>
<gene>
    <name evidence="2" type="ORF">K452DRAFT_355500</name>
</gene>
<organism evidence="2 3">
    <name type="scientific">Aplosporella prunicola CBS 121167</name>
    <dbReference type="NCBI Taxonomy" id="1176127"/>
    <lineage>
        <taxon>Eukaryota</taxon>
        <taxon>Fungi</taxon>
        <taxon>Dikarya</taxon>
        <taxon>Ascomycota</taxon>
        <taxon>Pezizomycotina</taxon>
        <taxon>Dothideomycetes</taxon>
        <taxon>Dothideomycetes incertae sedis</taxon>
        <taxon>Botryosphaeriales</taxon>
        <taxon>Aplosporellaceae</taxon>
        <taxon>Aplosporella</taxon>
    </lineage>
</organism>
<dbReference type="OrthoDB" id="3485856at2759"/>
<feature type="compositionally biased region" description="Basic and acidic residues" evidence="1">
    <location>
        <begin position="371"/>
        <end position="407"/>
    </location>
</feature>
<evidence type="ECO:0000313" key="2">
    <source>
        <dbReference type="EMBL" id="KAF2146023.1"/>
    </source>
</evidence>
<proteinExistence type="predicted"/>
<reference evidence="2" key="1">
    <citation type="journal article" date="2020" name="Stud. Mycol.">
        <title>101 Dothideomycetes genomes: a test case for predicting lifestyles and emergence of pathogens.</title>
        <authorList>
            <person name="Haridas S."/>
            <person name="Albert R."/>
            <person name="Binder M."/>
            <person name="Bloem J."/>
            <person name="Labutti K."/>
            <person name="Salamov A."/>
            <person name="Andreopoulos B."/>
            <person name="Baker S."/>
            <person name="Barry K."/>
            <person name="Bills G."/>
            <person name="Bluhm B."/>
            <person name="Cannon C."/>
            <person name="Castanera R."/>
            <person name="Culley D."/>
            <person name="Daum C."/>
            <person name="Ezra D."/>
            <person name="Gonzalez J."/>
            <person name="Henrissat B."/>
            <person name="Kuo A."/>
            <person name="Liang C."/>
            <person name="Lipzen A."/>
            <person name="Lutzoni F."/>
            <person name="Magnuson J."/>
            <person name="Mondo S."/>
            <person name="Nolan M."/>
            <person name="Ohm R."/>
            <person name="Pangilinan J."/>
            <person name="Park H.-J."/>
            <person name="Ramirez L."/>
            <person name="Alfaro M."/>
            <person name="Sun H."/>
            <person name="Tritt A."/>
            <person name="Yoshinaga Y."/>
            <person name="Zwiers L.-H."/>
            <person name="Turgeon B."/>
            <person name="Goodwin S."/>
            <person name="Spatafora J."/>
            <person name="Crous P."/>
            <person name="Grigoriev I."/>
        </authorList>
    </citation>
    <scope>NUCLEOTIDE SEQUENCE</scope>
    <source>
        <strain evidence="2">CBS 121167</strain>
    </source>
</reference>
<dbReference type="AlphaFoldDB" id="A0A6A6BRD9"/>
<sequence length="407" mass="46949">MAAPMPSGSSLPDQAQAPLSLPLTAPTNPSDDNDGNESEELEYLDIPGLIRVFKEMTMGIVRHPRPEWAKYRLPVEEYHELKQCIDDSDVWGYFMDKVRFDYSSNDEELILRMFPNALHELLRHNLDRRIQAKLDELKAKHPTELGPVLEKVCCEYRSNIFWTTDSNTDEDNPDQKSPDSQFRHLEGHWPSIVIEISYGQKLLDVPNIAHDYIYNTGGNIRTVLGFDLDSSPLTRRQFRVIKKGKETHPSKKARAAVWRAVEVTDKDSRGKEETYQLIKRVKNEAFRSETGQHLPGILTLPLTDFVSQVILELDTFPQATRTLIEATTIEIPYECLCADLEDAEEIHRIRECREGLWKPSSKIKIRSRNPVNREEQWEKIKAGEKEEREKRMAAKMEAEDEAHHSTS</sequence>
<feature type="region of interest" description="Disordered" evidence="1">
    <location>
        <begin position="1"/>
        <end position="38"/>
    </location>
</feature>
<protein>
    <submittedName>
        <fullName evidence="2">Uncharacterized protein</fullName>
    </submittedName>
</protein>
<accession>A0A6A6BRD9</accession>
<evidence type="ECO:0000313" key="3">
    <source>
        <dbReference type="Proteomes" id="UP000799438"/>
    </source>
</evidence>
<name>A0A6A6BRD9_9PEZI</name>
<feature type="region of interest" description="Disordered" evidence="1">
    <location>
        <begin position="368"/>
        <end position="407"/>
    </location>
</feature>
<keyword evidence="3" id="KW-1185">Reference proteome</keyword>